<accession>A0A344PKB8</accession>
<evidence type="ECO:0000313" key="2">
    <source>
        <dbReference type="EMBL" id="AXC49823.1"/>
    </source>
</evidence>
<evidence type="ECO:0000313" key="3">
    <source>
        <dbReference type="Proteomes" id="UP000252023"/>
    </source>
</evidence>
<dbReference type="KEGG" id="pars:DRW48_09090"/>
<gene>
    <name evidence="2" type="ORF">DRW48_09090</name>
</gene>
<keyword evidence="3" id="KW-1185">Reference proteome</keyword>
<dbReference type="Proteomes" id="UP000252023">
    <property type="component" value="Chromosome"/>
</dbReference>
<dbReference type="OrthoDB" id="5465469at2"/>
<organism evidence="2 3">
    <name type="scientific">Paracoccus suum</name>
    <dbReference type="NCBI Taxonomy" id="2259340"/>
    <lineage>
        <taxon>Bacteria</taxon>
        <taxon>Pseudomonadati</taxon>
        <taxon>Pseudomonadota</taxon>
        <taxon>Alphaproteobacteria</taxon>
        <taxon>Rhodobacterales</taxon>
        <taxon>Paracoccaceae</taxon>
        <taxon>Paracoccus</taxon>
    </lineage>
</organism>
<sequence length="300" mass="34044">MSAVVISLTTIPPRLPLIAETLHDLLAQTARIDEIRLYLPRKHRRFPLCEAQIPQLPKGVRLCLIDEDWGPATKVLPAARELRGQDVELIFCDDDQRYAPDWAAHFLAARADHPRACLVGLGYDLEHRPRGLRYFPAREGGPLPRARRIEKGLGYRVRRALSLGRWRPRHYTASGYVDILQGYRGAMIRPDFLPETAWDIPDVLWTVDDPWLSGQMLANGVPIWLVAGCPGGRETAAARTEGLRQMIYQDHGRREADSLAIEYFRHHYGLWPDRKPPQSLSASIPIPRIRGREPAEAPAE</sequence>
<dbReference type="SUPFAM" id="SSF53448">
    <property type="entry name" value="Nucleotide-diphospho-sugar transferases"/>
    <property type="match status" value="1"/>
</dbReference>
<keyword evidence="2" id="KW-0808">Transferase</keyword>
<dbReference type="GO" id="GO:0016740">
    <property type="term" value="F:transferase activity"/>
    <property type="evidence" value="ECO:0007669"/>
    <property type="project" value="UniProtKB-KW"/>
</dbReference>
<dbReference type="RefSeq" id="WP_114076142.1">
    <property type="nucleotide sequence ID" value="NZ_CP030918.1"/>
</dbReference>
<feature type="compositionally biased region" description="Basic and acidic residues" evidence="1">
    <location>
        <begin position="290"/>
        <end position="300"/>
    </location>
</feature>
<dbReference type="InterPro" id="IPR029044">
    <property type="entry name" value="Nucleotide-diphossugar_trans"/>
</dbReference>
<protein>
    <submittedName>
        <fullName evidence="2">Glycosyltransferase family 2 protein</fullName>
    </submittedName>
</protein>
<evidence type="ECO:0000256" key="1">
    <source>
        <dbReference type="SAM" id="MobiDB-lite"/>
    </source>
</evidence>
<name>A0A344PKB8_9RHOB</name>
<feature type="region of interest" description="Disordered" evidence="1">
    <location>
        <begin position="277"/>
        <end position="300"/>
    </location>
</feature>
<dbReference type="EMBL" id="CP030918">
    <property type="protein sequence ID" value="AXC49823.1"/>
    <property type="molecule type" value="Genomic_DNA"/>
</dbReference>
<proteinExistence type="predicted"/>
<dbReference type="CDD" id="cd00761">
    <property type="entry name" value="Glyco_tranf_GTA_type"/>
    <property type="match status" value="1"/>
</dbReference>
<dbReference type="AlphaFoldDB" id="A0A344PKB8"/>
<reference evidence="3" key="1">
    <citation type="submission" date="2018-07" db="EMBL/GenBank/DDBJ databases">
        <title>Genome sequencing of Paracoccus sp. SC2-6.</title>
        <authorList>
            <person name="Heo J."/>
            <person name="Kim S.-J."/>
            <person name="Kwon S.-W."/>
        </authorList>
    </citation>
    <scope>NUCLEOTIDE SEQUENCE [LARGE SCALE GENOMIC DNA]</scope>
    <source>
        <strain evidence="3">SC2-6</strain>
    </source>
</reference>